<gene>
    <name evidence="2" type="ORF">F7732_09630</name>
</gene>
<protein>
    <submittedName>
        <fullName evidence="2">Cell division protein FtsA</fullName>
    </submittedName>
</protein>
<dbReference type="InterPro" id="IPR003494">
    <property type="entry name" value="SHS2_FtsA"/>
</dbReference>
<dbReference type="Gene3D" id="3.30.420.40">
    <property type="match status" value="2"/>
</dbReference>
<proteinExistence type="predicted"/>
<accession>A0A7V7RP10</accession>
<keyword evidence="2" id="KW-0132">Cell division</keyword>
<dbReference type="CDD" id="cd24004">
    <property type="entry name" value="ASKHA_NBD_PilM-like"/>
    <property type="match status" value="1"/>
</dbReference>
<dbReference type="InterPro" id="IPR043129">
    <property type="entry name" value="ATPase_NBD"/>
</dbReference>
<keyword evidence="3" id="KW-1185">Reference proteome</keyword>
<dbReference type="Pfam" id="PF14450">
    <property type="entry name" value="FtsA"/>
    <property type="match status" value="1"/>
</dbReference>
<dbReference type="PANTHER" id="PTHR32432">
    <property type="entry name" value="CELL DIVISION PROTEIN FTSA-RELATED"/>
    <property type="match status" value="1"/>
</dbReference>
<dbReference type="InterPro" id="IPR050696">
    <property type="entry name" value="FtsA/MreB"/>
</dbReference>
<reference evidence="2 3" key="1">
    <citation type="journal article" date="2014" name="Arch. Microbiol.">
        <title>Bacillus mesophilum sp. nov., strain IITR-54T, a novel 4-chlorobiphenyl dechlorinating bacterium.</title>
        <authorList>
            <person name="Manickam N."/>
            <person name="Singh N.K."/>
            <person name="Bajaj A."/>
            <person name="Kumar R.M."/>
            <person name="Kaur G."/>
            <person name="Kaur N."/>
            <person name="Bala M."/>
            <person name="Kumar A."/>
            <person name="Mayilraj S."/>
        </authorList>
    </citation>
    <scope>NUCLEOTIDE SEQUENCE [LARGE SCALE GENOMIC DNA]</scope>
    <source>
        <strain evidence="2 3">IITR-54</strain>
    </source>
</reference>
<sequence>MEETKKLFALDIGTRSIVGIILEQQEDQFHVIDILIQEHTERAMLDGQIHDVLAVSKIIIQIKEQLEKKHGPLKKVSVAAAGRSLKTKRAVSSIGIQGKPMMNKQDILHLELSAVQQAQALVAEDQETQKSAMYYCVGYSILYYKLDGEEIGNLIDQQGNEASVEIIATFLPKVVVESLISALHRSDLEMEALTLEPIAAINVLIPQSMRRLNVALVDIGAGTSDIAITDLGTVVAYGMVPVAGDEITEAISDQLLLDFPRAEQAKRELLTQDSIMVEDILGFEAEVTKSEIIEQISPAINRLTESICDEILTLNNHKQPKAVMLVGGGSQTPALAERIAEKLQLPANRVAIRGIDAIHALTLSEHISRGPELVTPIGIAIAAHKAPVQYKTVHVNEQPVRLFEVTKLTVGDCLLAAGIKMNKLYGKPGLAMIVSLNGHQITIPGSHGDAPLLMKNGDICGLDDKVLSGDEITVKKGQDGLRAEVLIRDLIDELPNKTISVNDKEYILDAMIKRNGKAANIEEHVLDHDMIECTVPETISEMLTALHLEYLLDRLKPFKLKINGKDTIIPSFSGALLRNGSQAKVHNGIDHFDKITITKRSEPTLKDLMLLKQMALEFTLPVTFNNKEIQLKKPFALFKRNGEELALEDIISDGDELEYIQIKREPFIFQDIFKAVEISMPQNAKGNFLLLKNGENATFYDELNAGDQLEIVWPIKQMQTYVNKTSL</sequence>
<name>A0A7V7RP10_9BACI</name>
<dbReference type="Proteomes" id="UP000441354">
    <property type="component" value="Unassembled WGS sequence"/>
</dbReference>
<dbReference type="AlphaFoldDB" id="A0A7V7RP10"/>
<dbReference type="OrthoDB" id="9768127at2"/>
<dbReference type="RefSeq" id="WP_151573632.1">
    <property type="nucleotide sequence ID" value="NZ_WBOT01000002.1"/>
</dbReference>
<organism evidence="2 3">
    <name type="scientific">Bacillus mesophilum</name>
    <dbReference type="NCBI Taxonomy" id="1071718"/>
    <lineage>
        <taxon>Bacteria</taxon>
        <taxon>Bacillati</taxon>
        <taxon>Bacillota</taxon>
        <taxon>Bacilli</taxon>
        <taxon>Bacillales</taxon>
        <taxon>Bacillaceae</taxon>
        <taxon>Bacillus</taxon>
    </lineage>
</organism>
<keyword evidence="2" id="KW-0131">Cell cycle</keyword>
<dbReference type="SUPFAM" id="SSF53067">
    <property type="entry name" value="Actin-like ATPase domain"/>
    <property type="match status" value="2"/>
</dbReference>
<evidence type="ECO:0000259" key="1">
    <source>
        <dbReference type="SMART" id="SM00842"/>
    </source>
</evidence>
<dbReference type="SMART" id="SM00842">
    <property type="entry name" value="FtsA"/>
    <property type="match status" value="1"/>
</dbReference>
<dbReference type="EMBL" id="WBOT01000002">
    <property type="protein sequence ID" value="KAB2334319.1"/>
    <property type="molecule type" value="Genomic_DNA"/>
</dbReference>
<evidence type="ECO:0000313" key="3">
    <source>
        <dbReference type="Proteomes" id="UP000441354"/>
    </source>
</evidence>
<feature type="domain" description="SHS2" evidence="1">
    <location>
        <begin position="7"/>
        <end position="204"/>
    </location>
</feature>
<dbReference type="GO" id="GO:0051301">
    <property type="term" value="P:cell division"/>
    <property type="evidence" value="ECO:0007669"/>
    <property type="project" value="UniProtKB-KW"/>
</dbReference>
<evidence type="ECO:0000313" key="2">
    <source>
        <dbReference type="EMBL" id="KAB2334319.1"/>
    </source>
</evidence>
<dbReference type="PANTHER" id="PTHR32432:SF3">
    <property type="entry name" value="ETHANOLAMINE UTILIZATION PROTEIN EUTJ"/>
    <property type="match status" value="1"/>
</dbReference>
<comment type="caution">
    <text evidence="2">The sequence shown here is derived from an EMBL/GenBank/DDBJ whole genome shotgun (WGS) entry which is preliminary data.</text>
</comment>